<keyword evidence="2" id="KW-0812">Transmembrane</keyword>
<feature type="compositionally biased region" description="Polar residues" evidence="1">
    <location>
        <begin position="231"/>
        <end position="245"/>
    </location>
</feature>
<dbReference type="CTD" id="36377505"/>
<feature type="transmembrane region" description="Helical" evidence="2">
    <location>
        <begin position="6"/>
        <end position="25"/>
    </location>
</feature>
<feature type="region of interest" description="Disordered" evidence="1">
    <location>
        <begin position="220"/>
        <end position="261"/>
    </location>
</feature>
<accession>A0A090LC96</accession>
<gene>
    <name evidence="3 5 6" type="ORF">SRAE_1000339300</name>
</gene>
<dbReference type="AlphaFoldDB" id="A0A090LC96"/>
<evidence type="ECO:0000313" key="4">
    <source>
        <dbReference type="Proteomes" id="UP000035682"/>
    </source>
</evidence>
<evidence type="ECO:0000256" key="2">
    <source>
        <dbReference type="SAM" id="Phobius"/>
    </source>
</evidence>
<evidence type="ECO:0000313" key="5">
    <source>
        <dbReference type="WBParaSite" id="SRAE_1000339300.1"/>
    </source>
</evidence>
<reference evidence="5" key="2">
    <citation type="submission" date="2020-12" db="UniProtKB">
        <authorList>
            <consortium name="WormBaseParasite"/>
        </authorList>
    </citation>
    <scope>IDENTIFICATION</scope>
</reference>
<dbReference type="WormBase" id="SRAE_1000339300">
    <property type="protein sequence ID" value="SRP06725"/>
    <property type="gene ID" value="WBGene00260010"/>
</dbReference>
<dbReference type="GeneID" id="36377505"/>
<reference evidence="3 4" key="1">
    <citation type="submission" date="2014-09" db="EMBL/GenBank/DDBJ databases">
        <authorList>
            <person name="Martin A.A."/>
        </authorList>
    </citation>
    <scope>NUCLEOTIDE SEQUENCE</scope>
    <source>
        <strain evidence="4">ED321</strain>
        <strain evidence="3">ED321 Heterogonic</strain>
    </source>
</reference>
<name>A0A090LC96_STRRB</name>
<feature type="compositionally biased region" description="Basic and acidic residues" evidence="1">
    <location>
        <begin position="322"/>
        <end position="338"/>
    </location>
</feature>
<feature type="region of interest" description="Disordered" evidence="1">
    <location>
        <begin position="31"/>
        <end position="87"/>
    </location>
</feature>
<dbReference type="Proteomes" id="UP000035682">
    <property type="component" value="Unplaced"/>
</dbReference>
<feature type="region of interest" description="Disordered" evidence="1">
    <location>
        <begin position="310"/>
        <end position="338"/>
    </location>
</feature>
<keyword evidence="4" id="KW-1185">Reference proteome</keyword>
<feature type="compositionally biased region" description="Basic and acidic residues" evidence="1">
    <location>
        <begin position="62"/>
        <end position="87"/>
    </location>
</feature>
<keyword evidence="2" id="KW-0472">Membrane</keyword>
<sequence length="362" mass="41038">MDFIYFYLNILFLFLSTYLLTYTCTTNKKKYKKSKGQINRTPSVFGGKPKKGVKKPSFEITSFKENEHDTSQSELSKHTVKESERKYHAPVNGNLIRHPNYNVKVNKECDLDVPQKENIIHLPSGNGNINITEKQILQVTQKVPSSNKDQQGGGLPKQSMINSQNIIDPVKTVRDCNVVEYDSKMKQIEDPIKTIMCAPDNIQQNDANVIVSVENKINTNQPLQLSKDKPNNGTRNNEGNLKQPISSKNEEKSENKSFVNDSKVLNDQYETLNNIAEAAPPPPQLSGIKSICEKKIEENNACNNLDLGKNNLKNTINNGDNKISDNDKNEKKDNQIVKDETKKKINVFGDKKKETDLKMKRK</sequence>
<proteinExistence type="predicted"/>
<protein>
    <submittedName>
        <fullName evidence="3 5">Uncharacterized protein</fullName>
    </submittedName>
</protein>
<dbReference type="WBParaSite" id="SRAE_1000339300.1">
    <property type="protein sequence ID" value="SRAE_1000339300.1"/>
    <property type="gene ID" value="WBGene00260010"/>
</dbReference>
<keyword evidence="2" id="KW-1133">Transmembrane helix</keyword>
<feature type="region of interest" description="Disordered" evidence="1">
    <location>
        <begin position="143"/>
        <end position="163"/>
    </location>
</feature>
<dbReference type="EMBL" id="LN609528">
    <property type="protein sequence ID" value="CEF65140.1"/>
    <property type="molecule type" value="Genomic_DNA"/>
</dbReference>
<organism evidence="3">
    <name type="scientific">Strongyloides ratti</name>
    <name type="common">Parasitic roundworm</name>
    <dbReference type="NCBI Taxonomy" id="34506"/>
    <lineage>
        <taxon>Eukaryota</taxon>
        <taxon>Metazoa</taxon>
        <taxon>Ecdysozoa</taxon>
        <taxon>Nematoda</taxon>
        <taxon>Chromadorea</taxon>
        <taxon>Rhabditida</taxon>
        <taxon>Tylenchina</taxon>
        <taxon>Panagrolaimomorpha</taxon>
        <taxon>Strongyloidoidea</taxon>
        <taxon>Strongyloididae</taxon>
        <taxon>Strongyloides</taxon>
    </lineage>
</organism>
<evidence type="ECO:0000313" key="6">
    <source>
        <dbReference type="WormBase" id="SRAE_1000339300"/>
    </source>
</evidence>
<evidence type="ECO:0000256" key="1">
    <source>
        <dbReference type="SAM" id="MobiDB-lite"/>
    </source>
</evidence>
<evidence type="ECO:0000313" key="3">
    <source>
        <dbReference type="EMBL" id="CEF65140.1"/>
    </source>
</evidence>
<dbReference type="RefSeq" id="XP_024504341.1">
    <property type="nucleotide sequence ID" value="XM_024650577.1"/>
</dbReference>